<dbReference type="Proteomes" id="UP000239735">
    <property type="component" value="Unassembled WGS sequence"/>
</dbReference>
<gene>
    <name evidence="6" type="ORF">SBA5_250100</name>
</gene>
<dbReference type="Gene3D" id="3.40.50.2300">
    <property type="match status" value="2"/>
</dbReference>
<organism evidence="6 7">
    <name type="scientific">Candidatus Sulfuritelmatomonas gaucii</name>
    <dbReference type="NCBI Taxonomy" id="2043161"/>
    <lineage>
        <taxon>Bacteria</taxon>
        <taxon>Pseudomonadati</taxon>
        <taxon>Acidobacteriota</taxon>
        <taxon>Terriglobia</taxon>
        <taxon>Terriglobales</taxon>
        <taxon>Acidobacteriaceae</taxon>
        <taxon>Candidatus Sulfuritelmatomonas</taxon>
    </lineage>
</organism>
<dbReference type="Pfam" id="PF00356">
    <property type="entry name" value="LacI"/>
    <property type="match status" value="1"/>
</dbReference>
<dbReference type="PROSITE" id="PS00356">
    <property type="entry name" value="HTH_LACI_1"/>
    <property type="match status" value="1"/>
</dbReference>
<dbReference type="InterPro" id="IPR000843">
    <property type="entry name" value="HTH_LacI"/>
</dbReference>
<dbReference type="PROSITE" id="PS50932">
    <property type="entry name" value="HTH_LACI_2"/>
    <property type="match status" value="1"/>
</dbReference>
<evidence type="ECO:0000313" key="6">
    <source>
        <dbReference type="EMBL" id="SPE19870.1"/>
    </source>
</evidence>
<dbReference type="Gene3D" id="1.10.260.40">
    <property type="entry name" value="lambda repressor-like DNA-binding domains"/>
    <property type="match status" value="1"/>
</dbReference>
<name>A0A2N9L9D5_9BACT</name>
<evidence type="ECO:0000256" key="4">
    <source>
        <dbReference type="SAM" id="MobiDB-lite"/>
    </source>
</evidence>
<feature type="domain" description="HTH lacI-type" evidence="5">
    <location>
        <begin position="18"/>
        <end position="72"/>
    </location>
</feature>
<evidence type="ECO:0000256" key="1">
    <source>
        <dbReference type="ARBA" id="ARBA00023015"/>
    </source>
</evidence>
<dbReference type="InterPro" id="IPR046335">
    <property type="entry name" value="LacI/GalR-like_sensor"/>
</dbReference>
<evidence type="ECO:0000313" key="7">
    <source>
        <dbReference type="Proteomes" id="UP000239735"/>
    </source>
</evidence>
<dbReference type="EMBL" id="OKRB01000081">
    <property type="protein sequence ID" value="SPE19870.1"/>
    <property type="molecule type" value="Genomic_DNA"/>
</dbReference>
<dbReference type="SMART" id="SM00354">
    <property type="entry name" value="HTH_LACI"/>
    <property type="match status" value="1"/>
</dbReference>
<evidence type="ECO:0000259" key="5">
    <source>
        <dbReference type="PROSITE" id="PS50932"/>
    </source>
</evidence>
<dbReference type="CDD" id="cd06267">
    <property type="entry name" value="PBP1_LacI_sugar_binding-like"/>
    <property type="match status" value="1"/>
</dbReference>
<dbReference type="PANTHER" id="PTHR30146:SF109">
    <property type="entry name" value="HTH-TYPE TRANSCRIPTIONAL REGULATOR GALS"/>
    <property type="match status" value="1"/>
</dbReference>
<feature type="region of interest" description="Disordered" evidence="4">
    <location>
        <begin position="352"/>
        <end position="371"/>
    </location>
</feature>
<dbReference type="InterPro" id="IPR010982">
    <property type="entry name" value="Lambda_DNA-bd_dom_sf"/>
</dbReference>
<dbReference type="SUPFAM" id="SSF53822">
    <property type="entry name" value="Periplasmic binding protein-like I"/>
    <property type="match status" value="1"/>
</dbReference>
<dbReference type="AlphaFoldDB" id="A0A2N9L9D5"/>
<evidence type="ECO:0000256" key="2">
    <source>
        <dbReference type="ARBA" id="ARBA00023125"/>
    </source>
</evidence>
<keyword evidence="3" id="KW-0804">Transcription</keyword>
<dbReference type="GO" id="GO:0000976">
    <property type="term" value="F:transcription cis-regulatory region binding"/>
    <property type="evidence" value="ECO:0007669"/>
    <property type="project" value="TreeGrafter"/>
</dbReference>
<dbReference type="CDD" id="cd01392">
    <property type="entry name" value="HTH_LacI"/>
    <property type="match status" value="1"/>
</dbReference>
<dbReference type="GO" id="GO:0003700">
    <property type="term" value="F:DNA-binding transcription factor activity"/>
    <property type="evidence" value="ECO:0007669"/>
    <property type="project" value="TreeGrafter"/>
</dbReference>
<dbReference type="SUPFAM" id="SSF47413">
    <property type="entry name" value="lambda repressor-like DNA-binding domains"/>
    <property type="match status" value="1"/>
</dbReference>
<accession>A0A2N9L9D5</accession>
<dbReference type="Pfam" id="PF13377">
    <property type="entry name" value="Peripla_BP_3"/>
    <property type="match status" value="1"/>
</dbReference>
<dbReference type="PANTHER" id="PTHR30146">
    <property type="entry name" value="LACI-RELATED TRANSCRIPTIONAL REPRESSOR"/>
    <property type="match status" value="1"/>
</dbReference>
<protein>
    <submittedName>
        <fullName evidence="6">Transcriptional regulator, lacI family</fullName>
    </submittedName>
</protein>
<reference evidence="7" key="1">
    <citation type="submission" date="2018-02" db="EMBL/GenBank/DDBJ databases">
        <authorList>
            <person name="Hausmann B."/>
        </authorList>
    </citation>
    <scope>NUCLEOTIDE SEQUENCE [LARGE SCALE GENOMIC DNA]</scope>
    <source>
        <strain evidence="7">Peat soil MAG SbA5</strain>
    </source>
</reference>
<keyword evidence="2" id="KW-0238">DNA-binding</keyword>
<keyword evidence="1" id="KW-0805">Transcription regulation</keyword>
<proteinExistence type="predicted"/>
<evidence type="ECO:0000256" key="3">
    <source>
        <dbReference type="ARBA" id="ARBA00023163"/>
    </source>
</evidence>
<sequence>MLMGRTNKGTSNRHHAAVNIHDVAKRARVSIATVSRVVNRIPTVDEELAKRVWKAIDEVGYVPNTQARALVSGRSRILGLIVSEITNPFFPELVQEFENLAVAQGYEVMIGPTNYDAARTESLIRRMMQRSVDGVAVMTFGIEEQLVQKLVEQEFPLVFVDAGPDLPNIRVLKVNYGEGIREAVQHLAALGHRRIAFISGPLRMRTAVTRRDAFRKSMGELGLTVPDASIVEGNHTMEGGKAAMEQLLAESGPPTAVICSNDMTAIGVLHALDETKYRVPKDVSVVGFDDIHLAQFMLPPLTTVQMSCKALAMAAVEALRAGIEPGHSKAAKKEWPIPTRLVVRRSTDFPRGTLPALAQAPGGQRGAAVDE</sequence>
<dbReference type="InterPro" id="IPR028082">
    <property type="entry name" value="Peripla_BP_I"/>
</dbReference>